<proteinExistence type="predicted"/>
<accession>A0A9P7ZZ71</accession>
<evidence type="ECO:0000256" key="4">
    <source>
        <dbReference type="PROSITE-ProRule" id="PRU00042"/>
    </source>
</evidence>
<dbReference type="Gene3D" id="3.30.160.60">
    <property type="entry name" value="Classic Zinc Finger"/>
    <property type="match status" value="3"/>
</dbReference>
<feature type="domain" description="C2H2-type" evidence="5">
    <location>
        <begin position="291"/>
        <end position="320"/>
    </location>
</feature>
<reference evidence="6" key="1">
    <citation type="submission" date="2021-07" db="EMBL/GenBank/DDBJ databases">
        <title>Draft genome of Mortierella alpina, strain LL118, isolated from an aspen leaf litter sample.</title>
        <authorList>
            <person name="Yang S."/>
            <person name="Vinatzer B.A."/>
        </authorList>
    </citation>
    <scope>NUCLEOTIDE SEQUENCE</scope>
    <source>
        <strain evidence="6">LL118</strain>
    </source>
</reference>
<dbReference type="InterPro" id="IPR013087">
    <property type="entry name" value="Znf_C2H2_type"/>
</dbReference>
<dbReference type="Proteomes" id="UP000717515">
    <property type="component" value="Unassembled WGS sequence"/>
</dbReference>
<dbReference type="GO" id="GO:0008270">
    <property type="term" value="F:zinc ion binding"/>
    <property type="evidence" value="ECO:0007669"/>
    <property type="project" value="UniProtKB-KW"/>
</dbReference>
<protein>
    <recommendedName>
        <fullName evidence="5">C2H2-type domain-containing protein</fullName>
    </recommendedName>
</protein>
<gene>
    <name evidence="6" type="ORF">KVV02_003254</name>
</gene>
<dbReference type="PANTHER" id="PTHR23235">
    <property type="entry name" value="KRUEPPEL-LIKE TRANSCRIPTION FACTOR"/>
    <property type="match status" value="1"/>
</dbReference>
<feature type="domain" description="C2H2-type" evidence="5">
    <location>
        <begin position="354"/>
        <end position="372"/>
    </location>
</feature>
<name>A0A9P7ZZ71_MORAP</name>
<dbReference type="PROSITE" id="PS50157">
    <property type="entry name" value="ZINC_FINGER_C2H2_2"/>
    <property type="match status" value="3"/>
</dbReference>
<sequence>MFADSILNTSSASSVANPASSDTAAESALFQTLFAMPATMNTINQDFCLFDADESSFDYPLFNGAAAATAKTTKGAQPTCNPLSFFNNPLCTPQTPSIDIAIGSTASQSFGFDSCAAFLDDSTLTQQALIDTPFTPYLDTPALLNTPMDTPYLADFGLEGNDVKAEDAAPLFPDFNFDFAFDNVYTIEPSMLLPVDQQQALQVDNGVTLPSPSLSLSTLSSAPSSPMKDRMADFEEDSEDEFVSSRSAALVSGLKRKVSSTESDVVAAKKMRPVMGSEPAAHKKSPATKRFSCSHPGCDRGFARLFNLHTHEKTHDPEQARPFLCPEAGCDKAFSRKHDLQRHEASVHKGERNFACASCHKPFSRQDGLRRHLAVKGACSDNHWLTT</sequence>
<evidence type="ECO:0000313" key="7">
    <source>
        <dbReference type="Proteomes" id="UP000717515"/>
    </source>
</evidence>
<dbReference type="AlphaFoldDB" id="A0A9P7ZZ71"/>
<evidence type="ECO:0000259" key="5">
    <source>
        <dbReference type="PROSITE" id="PS50157"/>
    </source>
</evidence>
<comment type="caution">
    <text evidence="6">The sequence shown here is derived from an EMBL/GenBank/DDBJ whole genome shotgun (WGS) entry which is preliminary data.</text>
</comment>
<dbReference type="PROSITE" id="PS00028">
    <property type="entry name" value="ZINC_FINGER_C2H2_1"/>
    <property type="match status" value="2"/>
</dbReference>
<dbReference type="SUPFAM" id="SSF57667">
    <property type="entry name" value="beta-beta-alpha zinc fingers"/>
    <property type="match status" value="2"/>
</dbReference>
<dbReference type="SMART" id="SM00355">
    <property type="entry name" value="ZnF_C2H2"/>
    <property type="match status" value="3"/>
</dbReference>
<evidence type="ECO:0000256" key="2">
    <source>
        <dbReference type="ARBA" id="ARBA00022771"/>
    </source>
</evidence>
<dbReference type="Pfam" id="PF00096">
    <property type="entry name" value="zf-C2H2"/>
    <property type="match status" value="2"/>
</dbReference>
<evidence type="ECO:0000313" key="6">
    <source>
        <dbReference type="EMBL" id="KAG9319890.1"/>
    </source>
</evidence>
<dbReference type="InterPro" id="IPR036236">
    <property type="entry name" value="Znf_C2H2_sf"/>
</dbReference>
<dbReference type="EMBL" id="JAIFTL010000359">
    <property type="protein sequence ID" value="KAG9319890.1"/>
    <property type="molecule type" value="Genomic_DNA"/>
</dbReference>
<dbReference type="PANTHER" id="PTHR23235:SF120">
    <property type="entry name" value="KRUPPEL-LIKE FACTOR 15"/>
    <property type="match status" value="1"/>
</dbReference>
<keyword evidence="1" id="KW-0479">Metal-binding</keyword>
<feature type="domain" description="C2H2-type" evidence="5">
    <location>
        <begin position="323"/>
        <end position="353"/>
    </location>
</feature>
<dbReference type="GO" id="GO:0000978">
    <property type="term" value="F:RNA polymerase II cis-regulatory region sequence-specific DNA binding"/>
    <property type="evidence" value="ECO:0007669"/>
    <property type="project" value="TreeGrafter"/>
</dbReference>
<evidence type="ECO:0000256" key="3">
    <source>
        <dbReference type="ARBA" id="ARBA00022833"/>
    </source>
</evidence>
<evidence type="ECO:0000256" key="1">
    <source>
        <dbReference type="ARBA" id="ARBA00022723"/>
    </source>
</evidence>
<keyword evidence="2 4" id="KW-0863">Zinc-finger</keyword>
<keyword evidence="3" id="KW-0862">Zinc</keyword>
<organism evidence="6 7">
    <name type="scientific">Mortierella alpina</name>
    <name type="common">Oleaginous fungus</name>
    <name type="synonym">Mortierella renispora</name>
    <dbReference type="NCBI Taxonomy" id="64518"/>
    <lineage>
        <taxon>Eukaryota</taxon>
        <taxon>Fungi</taxon>
        <taxon>Fungi incertae sedis</taxon>
        <taxon>Mucoromycota</taxon>
        <taxon>Mortierellomycotina</taxon>
        <taxon>Mortierellomycetes</taxon>
        <taxon>Mortierellales</taxon>
        <taxon>Mortierellaceae</taxon>
        <taxon>Mortierella</taxon>
    </lineage>
</organism>
<dbReference type="GO" id="GO:0000981">
    <property type="term" value="F:DNA-binding transcription factor activity, RNA polymerase II-specific"/>
    <property type="evidence" value="ECO:0007669"/>
    <property type="project" value="TreeGrafter"/>
</dbReference>